<proteinExistence type="predicted"/>
<feature type="compositionally biased region" description="Basic and acidic residues" evidence="1">
    <location>
        <begin position="174"/>
        <end position="188"/>
    </location>
</feature>
<feature type="compositionally biased region" description="Basic residues" evidence="1">
    <location>
        <begin position="232"/>
        <end position="243"/>
    </location>
</feature>
<sequence>MAAAAADVELLLVRIDRFQDRTKYVSVLRAWLRELEIAHGRLIRMGADLQLLFVAASASQNAQLRQWYRTRPIDTNCRGEQCVDRFVDVLGTKTVQRCSCRGFVEMEVLSPTLLQKVLVHEWQAEQEWLDTALATTRTKAFLAWKEAAKAARQQRRKKERQEKEDARARKRAKRAQEGPDERDGHEEAEVGGEVAARDASVEVDEDSTRQTAVAAPKQEEVEQEEVQQPSKKAARPKNKKAKQQPKDGPIDDDRR</sequence>
<evidence type="ECO:0000313" key="3">
    <source>
        <dbReference type="Proteomes" id="UP001162031"/>
    </source>
</evidence>
<dbReference type="AlphaFoldDB" id="A0AAV0TFV6"/>
<feature type="region of interest" description="Disordered" evidence="1">
    <location>
        <begin position="151"/>
        <end position="255"/>
    </location>
</feature>
<organism evidence="2 3">
    <name type="scientific">Hyaloperonospora brassicae</name>
    <name type="common">Brassica downy mildew</name>
    <name type="synonym">Peronospora brassicae</name>
    <dbReference type="NCBI Taxonomy" id="162125"/>
    <lineage>
        <taxon>Eukaryota</taxon>
        <taxon>Sar</taxon>
        <taxon>Stramenopiles</taxon>
        <taxon>Oomycota</taxon>
        <taxon>Peronosporomycetes</taxon>
        <taxon>Peronosporales</taxon>
        <taxon>Peronosporaceae</taxon>
        <taxon>Hyaloperonospora</taxon>
    </lineage>
</organism>
<gene>
    <name evidence="2" type="ORF">HBR001_LOCUS2076</name>
</gene>
<dbReference type="EMBL" id="CANTFL010000223">
    <property type="protein sequence ID" value="CAI5718823.1"/>
    <property type="molecule type" value="Genomic_DNA"/>
</dbReference>
<dbReference type="Proteomes" id="UP001162031">
    <property type="component" value="Unassembled WGS sequence"/>
</dbReference>
<protein>
    <recommendedName>
        <fullName evidence="4">Replication termination factor 2</fullName>
    </recommendedName>
</protein>
<name>A0AAV0TFV6_HYABA</name>
<evidence type="ECO:0008006" key="4">
    <source>
        <dbReference type="Google" id="ProtNLM"/>
    </source>
</evidence>
<evidence type="ECO:0000313" key="2">
    <source>
        <dbReference type="EMBL" id="CAI5718823.1"/>
    </source>
</evidence>
<keyword evidence="3" id="KW-1185">Reference proteome</keyword>
<evidence type="ECO:0000256" key="1">
    <source>
        <dbReference type="SAM" id="MobiDB-lite"/>
    </source>
</evidence>
<feature type="compositionally biased region" description="Basic and acidic residues" evidence="1">
    <location>
        <begin position="244"/>
        <end position="255"/>
    </location>
</feature>
<accession>A0AAV0TFV6</accession>
<reference evidence="2" key="1">
    <citation type="submission" date="2022-12" db="EMBL/GenBank/DDBJ databases">
        <authorList>
            <person name="Webb A."/>
        </authorList>
    </citation>
    <scope>NUCLEOTIDE SEQUENCE</scope>
    <source>
        <strain evidence="2">Hp1</strain>
    </source>
</reference>
<comment type="caution">
    <text evidence="2">The sequence shown here is derived from an EMBL/GenBank/DDBJ whole genome shotgun (WGS) entry which is preliminary data.</text>
</comment>